<dbReference type="RefSeq" id="XP_002125443.1">
    <property type="nucleotide sequence ID" value="XM_002125407.4"/>
</dbReference>
<feature type="domain" description="UBC core" evidence="8">
    <location>
        <begin position="194"/>
        <end position="358"/>
    </location>
</feature>
<reference evidence="9" key="2">
    <citation type="submission" date="2025-08" db="UniProtKB">
        <authorList>
            <consortium name="Ensembl"/>
        </authorList>
    </citation>
    <scope>IDENTIFICATION</scope>
</reference>
<reference evidence="9" key="3">
    <citation type="submission" date="2025-09" db="UniProtKB">
        <authorList>
            <consortium name="Ensembl"/>
        </authorList>
    </citation>
    <scope>IDENTIFICATION</scope>
</reference>
<dbReference type="GeneID" id="100183439"/>
<dbReference type="GO" id="GO:0005737">
    <property type="term" value="C:cytoplasm"/>
    <property type="evidence" value="ECO:0007669"/>
    <property type="project" value="UniProtKB-SubCell"/>
</dbReference>
<dbReference type="OrthoDB" id="109543at2759"/>
<protein>
    <submittedName>
        <fullName evidence="9">Ubiquitin-conjugating enzyme E2 Q2</fullName>
    </submittedName>
</protein>
<dbReference type="GO" id="GO:0061631">
    <property type="term" value="F:ubiquitin conjugating enzyme activity"/>
    <property type="evidence" value="ECO:0000318"/>
    <property type="project" value="GO_Central"/>
</dbReference>
<dbReference type="Proteomes" id="UP000008144">
    <property type="component" value="Unassembled WGS sequence"/>
</dbReference>
<keyword evidence="5" id="KW-0833">Ubl conjugation pathway</keyword>
<evidence type="ECO:0000313" key="10">
    <source>
        <dbReference type="Proteomes" id="UP000008144"/>
    </source>
</evidence>
<dbReference type="PROSITE" id="PS50127">
    <property type="entry name" value="UBC_2"/>
    <property type="match status" value="1"/>
</dbReference>
<evidence type="ECO:0000256" key="3">
    <source>
        <dbReference type="ARBA" id="ARBA00022679"/>
    </source>
</evidence>
<dbReference type="Ensembl" id="ENSCINT00000017699.3">
    <property type="protein sequence ID" value="ENSCINP00000017699.3"/>
    <property type="gene ID" value="ENSCING00000008673.3"/>
</dbReference>
<accession>A0A1W2W6Q4</accession>
<dbReference type="InParanoid" id="F6ZF50"/>
<evidence type="ECO:0000256" key="5">
    <source>
        <dbReference type="ARBA" id="ARBA00022786"/>
    </source>
</evidence>
<dbReference type="HOGENOM" id="CLU_053863_0_0_1"/>
<dbReference type="SMART" id="SM00212">
    <property type="entry name" value="UBCc"/>
    <property type="match status" value="1"/>
</dbReference>
<dbReference type="InterPro" id="IPR016135">
    <property type="entry name" value="UBQ-conjugating_enzyme/RWD"/>
</dbReference>
<keyword evidence="3" id="KW-0808">Transferase</keyword>
<dbReference type="CDD" id="cd23802">
    <property type="entry name" value="UBCc_UBE2Q"/>
    <property type="match status" value="1"/>
</dbReference>
<dbReference type="FunCoup" id="F6ZF50">
    <property type="interactions" value="680"/>
</dbReference>
<dbReference type="GO" id="GO:0005634">
    <property type="term" value="C:nucleus"/>
    <property type="evidence" value="ECO:0000318"/>
    <property type="project" value="GO_Central"/>
</dbReference>
<comment type="subcellular location">
    <subcellularLocation>
        <location evidence="1">Cytoplasm</location>
    </subcellularLocation>
</comment>
<name>F6ZF50_CIOIN</name>
<keyword evidence="7" id="KW-0832">Ubl conjugation</keyword>
<sequence>MTQSVAQLKAELKHVSLLFPRSHETFQVVHSSADELCCHFITGPSIKHIINCTISEAYPTARPMWYSESEDKIVMKVLEDLSEHDFDSLTPLPKMIGFLVSNLCKGFNMNLPRQLLDLDKKPEPVEMDLQSVSSSDEEDDDDDDDVLQEDVAAETAKAEKENSDISTENLAILDKIRQTQRKDYIDGRISGSVQASDRLLKELKAIYRSESFKQGCYNVELVNDSLYEWHVQILKVDPDSHLHADLKELKANGGQASIIMGVSFRDNFPFDPPFVRVVCPVLTGGFVLGGGAICMELLTKQGWSSAYSIESLIMQIMATLVKGKARIQFGASSSTYSLSRAQQSFQRLVQIHEKNGWFTPPPQDG</sequence>
<dbReference type="SUPFAM" id="SSF54495">
    <property type="entry name" value="UBC-like"/>
    <property type="match status" value="1"/>
</dbReference>
<evidence type="ECO:0000256" key="6">
    <source>
        <dbReference type="ARBA" id="ARBA00022840"/>
    </source>
</evidence>
<proteinExistence type="predicted"/>
<dbReference type="FunFam" id="3.10.110.10:FF:000006">
    <property type="entry name" value="Ubiquitin-conjugating enzyme E2 Q2"/>
    <property type="match status" value="1"/>
</dbReference>
<dbReference type="STRING" id="7719.ENSCINP00000017699"/>
<dbReference type="GO" id="GO:0000209">
    <property type="term" value="P:protein polyubiquitination"/>
    <property type="evidence" value="ECO:0000318"/>
    <property type="project" value="GO_Central"/>
</dbReference>
<keyword evidence="6" id="KW-0067">ATP-binding</keyword>
<reference evidence="10" key="1">
    <citation type="journal article" date="2002" name="Science">
        <title>The draft genome of Ciona intestinalis: insights into chordate and vertebrate origins.</title>
        <authorList>
            <person name="Dehal P."/>
            <person name="Satou Y."/>
            <person name="Campbell R.K."/>
            <person name="Chapman J."/>
            <person name="Degnan B."/>
            <person name="De Tomaso A."/>
            <person name="Davidson B."/>
            <person name="Di Gregorio A."/>
            <person name="Gelpke M."/>
            <person name="Goodstein D.M."/>
            <person name="Harafuji N."/>
            <person name="Hastings K.E."/>
            <person name="Ho I."/>
            <person name="Hotta K."/>
            <person name="Huang W."/>
            <person name="Kawashima T."/>
            <person name="Lemaire P."/>
            <person name="Martinez D."/>
            <person name="Meinertzhagen I.A."/>
            <person name="Necula S."/>
            <person name="Nonaka M."/>
            <person name="Putnam N."/>
            <person name="Rash S."/>
            <person name="Saiga H."/>
            <person name="Satake M."/>
            <person name="Terry A."/>
            <person name="Yamada L."/>
            <person name="Wang H.G."/>
            <person name="Awazu S."/>
            <person name="Azumi K."/>
            <person name="Boore J."/>
            <person name="Branno M."/>
            <person name="Chin-Bow S."/>
            <person name="DeSantis R."/>
            <person name="Doyle S."/>
            <person name="Francino P."/>
            <person name="Keys D.N."/>
            <person name="Haga S."/>
            <person name="Hayashi H."/>
            <person name="Hino K."/>
            <person name="Imai K.S."/>
            <person name="Inaba K."/>
            <person name="Kano S."/>
            <person name="Kobayashi K."/>
            <person name="Kobayashi M."/>
            <person name="Lee B.I."/>
            <person name="Makabe K.W."/>
            <person name="Manohar C."/>
            <person name="Matassi G."/>
            <person name="Medina M."/>
            <person name="Mochizuki Y."/>
            <person name="Mount S."/>
            <person name="Morishita T."/>
            <person name="Miura S."/>
            <person name="Nakayama A."/>
            <person name="Nishizaka S."/>
            <person name="Nomoto H."/>
            <person name="Ohta F."/>
            <person name="Oishi K."/>
            <person name="Rigoutsos I."/>
            <person name="Sano M."/>
            <person name="Sasaki A."/>
            <person name="Sasakura Y."/>
            <person name="Shoguchi E."/>
            <person name="Shin-i T."/>
            <person name="Spagnuolo A."/>
            <person name="Stainier D."/>
            <person name="Suzuki M.M."/>
            <person name="Tassy O."/>
            <person name="Takatori N."/>
            <person name="Tokuoka M."/>
            <person name="Yagi K."/>
            <person name="Yoshizaki F."/>
            <person name="Wada S."/>
            <person name="Zhang C."/>
            <person name="Hyatt P.D."/>
            <person name="Larimer F."/>
            <person name="Detter C."/>
            <person name="Doggett N."/>
            <person name="Glavina T."/>
            <person name="Hawkins T."/>
            <person name="Richardson P."/>
            <person name="Lucas S."/>
            <person name="Kohara Y."/>
            <person name="Levine M."/>
            <person name="Satoh N."/>
            <person name="Rokhsar D.S."/>
        </authorList>
    </citation>
    <scope>NUCLEOTIDE SEQUENCE [LARGE SCALE GENOMIC DNA]</scope>
</reference>
<evidence type="ECO:0000313" key="9">
    <source>
        <dbReference type="Ensembl" id="ENSCINP00000017699.3"/>
    </source>
</evidence>
<dbReference type="GeneTree" id="ENSGT00940000170329"/>
<dbReference type="AlphaFoldDB" id="F6ZF50"/>
<evidence type="ECO:0000256" key="7">
    <source>
        <dbReference type="ARBA" id="ARBA00022843"/>
    </source>
</evidence>
<keyword evidence="10" id="KW-1185">Reference proteome</keyword>
<dbReference type="Gene3D" id="3.10.110.10">
    <property type="entry name" value="Ubiquitin Conjugating Enzyme"/>
    <property type="match status" value="1"/>
</dbReference>
<accession>F6ZF50</accession>
<evidence type="ECO:0000256" key="2">
    <source>
        <dbReference type="ARBA" id="ARBA00022490"/>
    </source>
</evidence>
<dbReference type="OMA" id="VFPKNHE"/>
<evidence type="ECO:0000256" key="1">
    <source>
        <dbReference type="ARBA" id="ARBA00004496"/>
    </source>
</evidence>
<evidence type="ECO:0000259" key="8">
    <source>
        <dbReference type="PROSITE" id="PS50127"/>
    </source>
</evidence>
<dbReference type="Pfam" id="PF00179">
    <property type="entry name" value="UQ_con"/>
    <property type="match status" value="1"/>
</dbReference>
<keyword evidence="2" id="KW-0963">Cytoplasm</keyword>
<dbReference type="KEGG" id="cin:100183439"/>
<organism evidence="9 10">
    <name type="scientific">Ciona intestinalis</name>
    <name type="common">Transparent sea squirt</name>
    <name type="synonym">Ascidia intestinalis</name>
    <dbReference type="NCBI Taxonomy" id="7719"/>
    <lineage>
        <taxon>Eukaryota</taxon>
        <taxon>Metazoa</taxon>
        <taxon>Chordata</taxon>
        <taxon>Tunicata</taxon>
        <taxon>Ascidiacea</taxon>
        <taxon>Phlebobranchia</taxon>
        <taxon>Cionidae</taxon>
        <taxon>Ciona</taxon>
    </lineage>
</organism>
<keyword evidence="4" id="KW-0547">Nucleotide-binding</keyword>
<gene>
    <name evidence="9" type="primary">LOC100183439</name>
</gene>
<evidence type="ECO:0000256" key="4">
    <source>
        <dbReference type="ARBA" id="ARBA00022741"/>
    </source>
</evidence>
<dbReference type="GO" id="GO:0005524">
    <property type="term" value="F:ATP binding"/>
    <property type="evidence" value="ECO:0007669"/>
    <property type="project" value="UniProtKB-KW"/>
</dbReference>
<dbReference type="InterPro" id="IPR000608">
    <property type="entry name" value="UBC"/>
</dbReference>